<keyword evidence="1" id="KW-0812">Transmembrane</keyword>
<name>A0A7G9S156_9FIRM</name>
<sequence length="336" mass="39352">MTKKTKVVILSILNVGLIILIGYMYRWRFSITTLAEDHCKAFNVKDCRISTIINDDFRHKLVVIETDTHYSSISVESLGFVHRQIAYEDNIKIPFVDNSVFEWTMGTRWFSKEDSFIIDRYLNNPSSVSFYQSDDASPRLEDIVFETEEGTDPLIKINRVFASKNKDHIFTYNGGKRYLDQDKSLLYYRLKDSEKPLKIFDYGYFLSEGNYLEVHDSKGNMLKHHFIEENHTEENEKLMLLSSLHALKGSMKNVDVDFIKENYDFTIISKNYKYNEDTSEQSHELDSNYTKYYFKSIEGGALIIETDVINDREYNNAVLGIIDAEYTRLKENIGFE</sequence>
<dbReference type="AlphaFoldDB" id="A0A7G9S156"/>
<reference evidence="2 3" key="1">
    <citation type="submission" date="2020-08" db="EMBL/GenBank/DDBJ databases">
        <title>Genome sequence of Erysipelothrix inopinata DSM 15511T.</title>
        <authorList>
            <person name="Hyun D.-W."/>
            <person name="Bae J.-W."/>
        </authorList>
    </citation>
    <scope>NUCLEOTIDE SEQUENCE [LARGE SCALE GENOMIC DNA]</scope>
    <source>
        <strain evidence="2 3">DSM 15511</strain>
    </source>
</reference>
<protein>
    <submittedName>
        <fullName evidence="2">Uncharacterized protein</fullName>
    </submittedName>
</protein>
<dbReference type="Proteomes" id="UP000515928">
    <property type="component" value="Chromosome"/>
</dbReference>
<evidence type="ECO:0000313" key="3">
    <source>
        <dbReference type="Proteomes" id="UP000515928"/>
    </source>
</evidence>
<evidence type="ECO:0000256" key="1">
    <source>
        <dbReference type="SAM" id="Phobius"/>
    </source>
</evidence>
<gene>
    <name evidence="2" type="ORF">H9L01_04305</name>
</gene>
<accession>A0A7G9S156</accession>
<keyword evidence="1" id="KW-0472">Membrane</keyword>
<organism evidence="2 3">
    <name type="scientific">Erysipelothrix inopinata</name>
    <dbReference type="NCBI Taxonomy" id="225084"/>
    <lineage>
        <taxon>Bacteria</taxon>
        <taxon>Bacillati</taxon>
        <taxon>Bacillota</taxon>
        <taxon>Erysipelotrichia</taxon>
        <taxon>Erysipelotrichales</taxon>
        <taxon>Erysipelotrichaceae</taxon>
        <taxon>Erysipelothrix</taxon>
    </lineage>
</organism>
<dbReference type="EMBL" id="CP060715">
    <property type="protein sequence ID" value="QNN61581.1"/>
    <property type="molecule type" value="Genomic_DNA"/>
</dbReference>
<dbReference type="RefSeq" id="WP_187534780.1">
    <property type="nucleotide sequence ID" value="NZ_CBCSHU010000003.1"/>
</dbReference>
<proteinExistence type="predicted"/>
<keyword evidence="3" id="KW-1185">Reference proteome</keyword>
<evidence type="ECO:0000313" key="2">
    <source>
        <dbReference type="EMBL" id="QNN61581.1"/>
    </source>
</evidence>
<feature type="transmembrane region" description="Helical" evidence="1">
    <location>
        <begin position="7"/>
        <end position="25"/>
    </location>
</feature>
<dbReference type="KEGG" id="eio:H9L01_04305"/>
<keyword evidence="1" id="KW-1133">Transmembrane helix</keyword>